<protein>
    <submittedName>
        <fullName evidence="1">Uncharacterized protein</fullName>
    </submittedName>
</protein>
<organism evidence="1 2">
    <name type="scientific">Nonomuraea phyllanthi</name>
    <dbReference type="NCBI Taxonomy" id="2219224"/>
    <lineage>
        <taxon>Bacteria</taxon>
        <taxon>Bacillati</taxon>
        <taxon>Actinomycetota</taxon>
        <taxon>Actinomycetes</taxon>
        <taxon>Streptosporangiales</taxon>
        <taxon>Streptosporangiaceae</taxon>
        <taxon>Nonomuraea</taxon>
    </lineage>
</organism>
<dbReference type="Proteomes" id="UP000312512">
    <property type="component" value="Unassembled WGS sequence"/>
</dbReference>
<comment type="caution">
    <text evidence="1">The sequence shown here is derived from an EMBL/GenBank/DDBJ whole genome shotgun (WGS) entry which is preliminary data.</text>
</comment>
<name>A0A5C4V621_9ACTN</name>
<evidence type="ECO:0000313" key="2">
    <source>
        <dbReference type="Proteomes" id="UP000312512"/>
    </source>
</evidence>
<evidence type="ECO:0000313" key="1">
    <source>
        <dbReference type="EMBL" id="KAB8186840.1"/>
    </source>
</evidence>
<sequence length="69" mass="7669">MAEAVDGRRILNEMLARGTTVKELKDRAYALDHRHQVAAADLLNDEADKIKADMLSKGLDPAVMHVRRG</sequence>
<accession>A0A5C4V621</accession>
<dbReference type="AlphaFoldDB" id="A0A5C4V621"/>
<keyword evidence="2" id="KW-1185">Reference proteome</keyword>
<dbReference type="EMBL" id="VDLX02000028">
    <property type="protein sequence ID" value="KAB8186840.1"/>
    <property type="molecule type" value="Genomic_DNA"/>
</dbReference>
<gene>
    <name evidence="1" type="ORF">FH608_045945</name>
</gene>
<proteinExistence type="predicted"/>
<reference evidence="1 2" key="1">
    <citation type="submission" date="2019-10" db="EMBL/GenBank/DDBJ databases">
        <title>Nonomuraea sp. nov., isolated from Phyllanthus amarus.</title>
        <authorList>
            <person name="Klykleung N."/>
            <person name="Tanasupawat S."/>
        </authorList>
    </citation>
    <scope>NUCLEOTIDE SEQUENCE [LARGE SCALE GENOMIC DNA]</scope>
    <source>
        <strain evidence="1 2">PA1-10</strain>
    </source>
</reference>
<dbReference type="RefSeq" id="WP_139637504.1">
    <property type="nucleotide sequence ID" value="NZ_VDLX02000028.1"/>
</dbReference>